<organism evidence="5 6">
    <name type="scientific">Etheostoma spectabile</name>
    <name type="common">orangethroat darter</name>
    <dbReference type="NCBI Taxonomy" id="54343"/>
    <lineage>
        <taxon>Eukaryota</taxon>
        <taxon>Metazoa</taxon>
        <taxon>Chordata</taxon>
        <taxon>Craniata</taxon>
        <taxon>Vertebrata</taxon>
        <taxon>Euteleostomi</taxon>
        <taxon>Actinopterygii</taxon>
        <taxon>Neopterygii</taxon>
        <taxon>Teleostei</taxon>
        <taxon>Neoteleostei</taxon>
        <taxon>Acanthomorphata</taxon>
        <taxon>Eupercaria</taxon>
        <taxon>Perciformes</taxon>
        <taxon>Percoidei</taxon>
        <taxon>Percidae</taxon>
        <taxon>Etheostomatinae</taxon>
        <taxon>Etheostoma</taxon>
    </lineage>
</organism>
<feature type="compositionally biased region" description="Basic and acidic residues" evidence="4">
    <location>
        <begin position="67"/>
        <end position="84"/>
    </location>
</feature>
<dbReference type="GO" id="GO:0005634">
    <property type="term" value="C:nucleus"/>
    <property type="evidence" value="ECO:0007669"/>
    <property type="project" value="TreeGrafter"/>
</dbReference>
<dbReference type="Proteomes" id="UP000327493">
    <property type="component" value="Chromosome 13"/>
</dbReference>
<dbReference type="GO" id="GO:0000387">
    <property type="term" value="P:spliceosomal snRNP assembly"/>
    <property type="evidence" value="ECO:0007669"/>
    <property type="project" value="TreeGrafter"/>
</dbReference>
<dbReference type="PROSITE" id="PS50082">
    <property type="entry name" value="WD_REPEATS_2"/>
    <property type="match status" value="2"/>
</dbReference>
<evidence type="ECO:0000256" key="2">
    <source>
        <dbReference type="ARBA" id="ARBA00022737"/>
    </source>
</evidence>
<dbReference type="InterPro" id="IPR015943">
    <property type="entry name" value="WD40/YVTN_repeat-like_dom_sf"/>
</dbReference>
<dbReference type="PANTHER" id="PTHR46362:SF1">
    <property type="entry name" value="GEM-ASSOCIATED PROTEIN 5"/>
    <property type="match status" value="1"/>
</dbReference>
<keyword evidence="6" id="KW-1185">Reference proteome</keyword>
<keyword evidence="1 3" id="KW-0853">WD repeat</keyword>
<dbReference type="InterPro" id="IPR052640">
    <property type="entry name" value="Gemin-5"/>
</dbReference>
<protein>
    <submittedName>
        <fullName evidence="5">Uncharacterized protein</fullName>
    </submittedName>
</protein>
<dbReference type="GO" id="GO:0003730">
    <property type="term" value="F:mRNA 3'-UTR binding"/>
    <property type="evidence" value="ECO:0007669"/>
    <property type="project" value="TreeGrafter"/>
</dbReference>
<keyword evidence="2" id="KW-0677">Repeat</keyword>
<feature type="compositionally biased region" description="Basic residues" evidence="4">
    <location>
        <begin position="102"/>
        <end position="112"/>
    </location>
</feature>
<dbReference type="PANTHER" id="PTHR46362">
    <property type="entry name" value="GEM-ASSOCIATED PROTEIN 5"/>
    <property type="match status" value="1"/>
</dbReference>
<gene>
    <name evidence="5" type="ORF">FQN60_000341</name>
</gene>
<proteinExistence type="predicted"/>
<evidence type="ECO:0000256" key="1">
    <source>
        <dbReference type="ARBA" id="ARBA00022574"/>
    </source>
</evidence>
<dbReference type="InterPro" id="IPR001680">
    <property type="entry name" value="WD40_rpt"/>
</dbReference>
<accession>A0A5J5D1U3</accession>
<dbReference type="AlphaFoldDB" id="A0A5J5D1U3"/>
<dbReference type="InterPro" id="IPR019775">
    <property type="entry name" value="WD40_repeat_CS"/>
</dbReference>
<dbReference type="SUPFAM" id="SSF50978">
    <property type="entry name" value="WD40 repeat-like"/>
    <property type="match status" value="1"/>
</dbReference>
<feature type="repeat" description="WD" evidence="3">
    <location>
        <begin position="34"/>
        <end position="76"/>
    </location>
</feature>
<dbReference type="PROSITE" id="PS00678">
    <property type="entry name" value="WD_REPEATS_1"/>
    <property type="match status" value="1"/>
</dbReference>
<dbReference type="Gene3D" id="2.130.10.10">
    <property type="entry name" value="YVTN repeat-like/Quinoprotein amine dehydrogenase"/>
    <property type="match status" value="1"/>
</dbReference>
<feature type="non-terminal residue" evidence="5">
    <location>
        <position position="167"/>
    </location>
</feature>
<evidence type="ECO:0000256" key="3">
    <source>
        <dbReference type="PROSITE-ProRule" id="PRU00221"/>
    </source>
</evidence>
<dbReference type="Pfam" id="PF00400">
    <property type="entry name" value="WD40"/>
    <property type="match status" value="2"/>
</dbReference>
<feature type="region of interest" description="Disordered" evidence="4">
    <location>
        <begin position="67"/>
        <end position="167"/>
    </location>
</feature>
<dbReference type="SMART" id="SM00320">
    <property type="entry name" value="WD40"/>
    <property type="match status" value="1"/>
</dbReference>
<reference evidence="5 6" key="1">
    <citation type="submission" date="2019-08" db="EMBL/GenBank/DDBJ databases">
        <title>A chromosome-level genome assembly, high-density linkage maps, and genome scans reveal the genomic architecture of hybrid incompatibilities underlying speciation via character displacement in darters (Percidae: Etheostominae).</title>
        <authorList>
            <person name="Moran R.L."/>
            <person name="Catchen J.M."/>
            <person name="Fuller R.C."/>
        </authorList>
    </citation>
    <scope>NUCLEOTIDE SEQUENCE [LARGE SCALE GENOMIC DNA]</scope>
    <source>
        <strain evidence="5">EspeVRDwgs_2016</strain>
        <tissue evidence="5">Muscle</tissue>
    </source>
</reference>
<comment type="caution">
    <text evidence="5">The sequence shown here is derived from an EMBL/GenBank/DDBJ whole genome shotgun (WGS) entry which is preliminary data.</text>
</comment>
<dbReference type="InterPro" id="IPR036322">
    <property type="entry name" value="WD40_repeat_dom_sf"/>
</dbReference>
<feature type="compositionally biased region" description="Basic and acidic residues" evidence="4">
    <location>
        <begin position="92"/>
        <end position="101"/>
    </location>
</feature>
<name>A0A5J5D1U3_9PERO</name>
<feature type="repeat" description="WD" evidence="3">
    <location>
        <begin position="1"/>
        <end position="25"/>
    </location>
</feature>
<dbReference type="GO" id="GO:0032797">
    <property type="term" value="C:SMN complex"/>
    <property type="evidence" value="ECO:0007669"/>
    <property type="project" value="TreeGrafter"/>
</dbReference>
<evidence type="ECO:0000313" key="6">
    <source>
        <dbReference type="Proteomes" id="UP000327493"/>
    </source>
</evidence>
<evidence type="ECO:0000313" key="5">
    <source>
        <dbReference type="EMBL" id="KAA8586505.1"/>
    </source>
</evidence>
<evidence type="ECO:0000256" key="4">
    <source>
        <dbReference type="SAM" id="MobiDB-lite"/>
    </source>
</evidence>
<dbReference type="EMBL" id="VOFY01000013">
    <property type="protein sequence ID" value="KAA8586505.1"/>
    <property type="molecule type" value="Genomic_DNA"/>
</dbReference>
<sequence>MAWSPHHEARLVTVSYDGTAQVWDVLPEEAVCNYRGHRGYLLCVDWSPVDPDAIWTGGKDFTLQEWRVSKQEFTKPPKGEDAQDPHPPTGKKMVDLKEKMKANPKQKRKNKKASVAGGATPPEMNGEPVTGGEKAAGQELSGEDEEDEPHLRRNGDLSPLQRAKTNQ</sequence>